<dbReference type="AlphaFoldDB" id="A0A0A9W0U1"/>
<dbReference type="Gene3D" id="4.10.60.10">
    <property type="entry name" value="Zinc finger, CCHC-type"/>
    <property type="match status" value="1"/>
</dbReference>
<dbReference type="Pfam" id="PF22936">
    <property type="entry name" value="Pol_BBD"/>
    <property type="match status" value="1"/>
</dbReference>
<feature type="domain" description="Retrovirus-related Pol polyprotein from transposon TNT 1-94-like beta-barrel" evidence="1">
    <location>
        <begin position="309"/>
        <end position="396"/>
    </location>
</feature>
<protein>
    <submittedName>
        <fullName evidence="2">Copia protein</fullName>
    </submittedName>
</protein>
<reference evidence="2" key="1">
    <citation type="journal article" date="2014" name="PLoS ONE">
        <title>Transcriptome-Based Identification of ABC Transporters in the Western Tarnished Plant Bug Lygus hesperus.</title>
        <authorList>
            <person name="Hull J.J."/>
            <person name="Chaney K."/>
            <person name="Geib S.M."/>
            <person name="Fabrick J.A."/>
            <person name="Brent C.S."/>
            <person name="Walsh D."/>
            <person name="Lavine L.C."/>
        </authorList>
    </citation>
    <scope>NUCLEOTIDE SEQUENCE</scope>
</reference>
<evidence type="ECO:0000313" key="2">
    <source>
        <dbReference type="EMBL" id="JAG02042.1"/>
    </source>
</evidence>
<dbReference type="GO" id="GO:0008270">
    <property type="term" value="F:zinc ion binding"/>
    <property type="evidence" value="ECO:0007669"/>
    <property type="project" value="InterPro"/>
</dbReference>
<dbReference type="InterPro" id="IPR054722">
    <property type="entry name" value="PolX-like_BBD"/>
</dbReference>
<dbReference type="InterPro" id="IPR036875">
    <property type="entry name" value="Znf_CCHC_sf"/>
</dbReference>
<accession>A0A0A9W0U1</accession>
<dbReference type="PANTHER" id="PTHR47481">
    <property type="match status" value="1"/>
</dbReference>
<dbReference type="GO" id="GO:0003676">
    <property type="term" value="F:nucleic acid binding"/>
    <property type="evidence" value="ECO:0007669"/>
    <property type="project" value="InterPro"/>
</dbReference>
<dbReference type="SUPFAM" id="SSF57756">
    <property type="entry name" value="Retrovirus zinc finger-like domains"/>
    <property type="match status" value="1"/>
</dbReference>
<gene>
    <name evidence="2" type="primary">GIP_42</name>
    <name evidence="2" type="ORF">CM83_53870</name>
</gene>
<organism evidence="2">
    <name type="scientific">Lygus hesperus</name>
    <name type="common">Western plant bug</name>
    <dbReference type="NCBI Taxonomy" id="30085"/>
    <lineage>
        <taxon>Eukaryota</taxon>
        <taxon>Metazoa</taxon>
        <taxon>Ecdysozoa</taxon>
        <taxon>Arthropoda</taxon>
        <taxon>Hexapoda</taxon>
        <taxon>Insecta</taxon>
        <taxon>Pterygota</taxon>
        <taxon>Neoptera</taxon>
        <taxon>Paraneoptera</taxon>
        <taxon>Hemiptera</taxon>
        <taxon>Heteroptera</taxon>
        <taxon>Panheteroptera</taxon>
        <taxon>Cimicomorpha</taxon>
        <taxon>Miridae</taxon>
        <taxon>Mirini</taxon>
        <taxon>Lygus</taxon>
    </lineage>
</organism>
<name>A0A0A9W0U1_LYGHE</name>
<evidence type="ECO:0000259" key="1">
    <source>
        <dbReference type="Pfam" id="PF22936"/>
    </source>
</evidence>
<dbReference type="Pfam" id="PF14223">
    <property type="entry name" value="Retrotran_gag_2"/>
    <property type="match status" value="1"/>
</dbReference>
<sequence>MDEEKLYHVPLFDGSNFANWKFRMETLIDEKGLIELIKVDYRNQVKAEDKDDAAAKKAKEEKRVEWKKRDRKCKSVIVQRLSDSVLECAQDKESAFEIWSTLTSTYARKGMANQLLLRKSLLLMKFDPSTETLEKHFSKFDKIIRELRSTGATLDEMDVVCHLLITMPNEYSVVVTALETISEKLTVSFVRNRLMDEERKRHSEGSVEDSHSLMMKTSRNLPAGYHNRKDINKSISFKSGSDSVQTPRNQIQCNFCKKFGHMKKECRKLKKREQISNNRSAQQAQTQDDIEFSLAATTSTSGTCVFSSFYLDSGASETMVCGDFVDLLVNVRTLTSPIIISLAKTNERLSADRVGDLYASCEVEGRTNAVKLEGVLIVPGLQHNLLSVRRLDTMGCQVLFENGFAKIVKNGNVVAVATKSAKMYVVKFMVQQTMSSQSSRLLNAW</sequence>
<proteinExistence type="predicted"/>
<dbReference type="EMBL" id="GBHO01041562">
    <property type="protein sequence ID" value="JAG02042.1"/>
    <property type="molecule type" value="Transcribed_RNA"/>
</dbReference>
<dbReference type="PANTHER" id="PTHR47481:SF7">
    <property type="entry name" value="CCHC-TYPE DOMAIN-CONTAINING PROTEIN"/>
    <property type="match status" value="1"/>
</dbReference>
<reference evidence="2" key="2">
    <citation type="submission" date="2014-07" db="EMBL/GenBank/DDBJ databases">
        <authorList>
            <person name="Hull J."/>
        </authorList>
    </citation>
    <scope>NUCLEOTIDE SEQUENCE</scope>
</reference>